<dbReference type="KEGG" id="mthe:MSTHC_0001"/>
<dbReference type="EMBL" id="CP009502">
    <property type="protein sequence ID" value="AKB14319.1"/>
    <property type="molecule type" value="Genomic_DNA"/>
</dbReference>
<dbReference type="HOGENOM" id="CLU_2985660_0_0_2"/>
<protein>
    <submittedName>
        <fullName evidence="1">Uncharacterized protein</fullName>
    </submittedName>
</protein>
<evidence type="ECO:0000313" key="1">
    <source>
        <dbReference type="EMBL" id="AKB14319.1"/>
    </source>
</evidence>
<dbReference type="GeneID" id="41601255"/>
<dbReference type="AlphaFoldDB" id="A0A0E3H9L6"/>
<dbReference type="PATRIC" id="fig|1434121.4.peg.2"/>
<organism evidence="1 2">
    <name type="scientific">Methanosarcina thermophila CHTI-55</name>
    <dbReference type="NCBI Taxonomy" id="1434121"/>
    <lineage>
        <taxon>Archaea</taxon>
        <taxon>Methanobacteriati</taxon>
        <taxon>Methanobacteriota</taxon>
        <taxon>Stenosarchaea group</taxon>
        <taxon>Methanomicrobia</taxon>
        <taxon>Methanosarcinales</taxon>
        <taxon>Methanosarcinaceae</taxon>
        <taxon>Methanosarcina</taxon>
    </lineage>
</organism>
<reference evidence="1 2" key="1">
    <citation type="submission" date="2014-07" db="EMBL/GenBank/DDBJ databases">
        <title>Methanogenic archaea and the global carbon cycle.</title>
        <authorList>
            <person name="Henriksen J.R."/>
            <person name="Luke J."/>
            <person name="Reinhart S."/>
            <person name="Benedict M.N."/>
            <person name="Youngblut N.D."/>
            <person name="Metcalf M.E."/>
            <person name="Whitaker R.J."/>
            <person name="Metcalf W.W."/>
        </authorList>
    </citation>
    <scope>NUCLEOTIDE SEQUENCE [LARGE SCALE GENOMIC DNA]</scope>
    <source>
        <strain evidence="1 2">CHTI-55</strain>
    </source>
</reference>
<sequence>MEKLRELILKNLAIFNEAFPDRFCHTPDVISAISHDYKFTYGQVENEIEKMVHEGILDAELSDWCEIKLV</sequence>
<dbReference type="Proteomes" id="UP000056925">
    <property type="component" value="Chromosome"/>
</dbReference>
<evidence type="ECO:0000313" key="2">
    <source>
        <dbReference type="Proteomes" id="UP000056925"/>
    </source>
</evidence>
<dbReference type="RefSeq" id="WP_048166632.1">
    <property type="nucleotide sequence ID" value="NZ_CP009502.1"/>
</dbReference>
<gene>
    <name evidence="1" type="ORF">MSTHC_0001</name>
</gene>
<proteinExistence type="predicted"/>
<accession>A0A0E3H9L6</accession>
<name>A0A0E3H9L6_METTE</name>